<sequence length="270" mass="30111">MSQGEDERLRLFERSLSRFAGVLGLRVNVELSRKVEEVQLKIMDDVTKVIDKIWSQGLTLQDLLARLSNDGVLREEAVYASKAIGESLNPDSVDDVLARAISGDVSQEGAKSALIAFQAIARAYASRYFKENGSIEHLSPYCPLCGAESRTMVKRGDKYVMVCHLCGYEWVIGRGSPVCPFCGNDNKFKLGTFMDKEWKYGLMFCQECGSYWRVIWDEEMASAPSIVLPLLAMAAERFRTALPKDIVNGSQEPGAEVSLDKEEDETEGKE</sequence>
<dbReference type="GeneID" id="9498485"/>
<keyword evidence="3" id="KW-1185">Reference proteome</keyword>
<dbReference type="GO" id="GO:0005829">
    <property type="term" value="C:cytosol"/>
    <property type="evidence" value="ECO:0007669"/>
    <property type="project" value="TreeGrafter"/>
</dbReference>
<dbReference type="PANTHER" id="PTHR37689:SF1">
    <property type="entry name" value="PROTEIN FDHE"/>
    <property type="match status" value="1"/>
</dbReference>
<evidence type="ECO:0000256" key="1">
    <source>
        <dbReference type="SAM" id="MobiDB-lite"/>
    </source>
</evidence>
<dbReference type="GO" id="GO:0051604">
    <property type="term" value="P:protein maturation"/>
    <property type="evidence" value="ECO:0007669"/>
    <property type="project" value="TreeGrafter"/>
</dbReference>
<dbReference type="InParanoid" id="D9Q032"/>
<dbReference type="KEGG" id="asc:ASAC_0263"/>
<dbReference type="RefSeq" id="WP_013266182.1">
    <property type="nucleotide sequence ID" value="NC_014374.1"/>
</dbReference>
<dbReference type="GO" id="GO:0008199">
    <property type="term" value="F:ferric iron binding"/>
    <property type="evidence" value="ECO:0007669"/>
    <property type="project" value="TreeGrafter"/>
</dbReference>
<evidence type="ECO:0000313" key="3">
    <source>
        <dbReference type="Proteomes" id="UP000000346"/>
    </source>
</evidence>
<protein>
    <recommendedName>
        <fullName evidence="4">Formate dehydrogenase accessory protein FdhE</fullName>
    </recommendedName>
</protein>
<organism evidence="2 3">
    <name type="scientific">Acidilobus saccharovorans (strain DSM 16705 / JCM 18335 / VKM B-2471 / 345-15)</name>
    <dbReference type="NCBI Taxonomy" id="666510"/>
    <lineage>
        <taxon>Archaea</taxon>
        <taxon>Thermoproteota</taxon>
        <taxon>Thermoprotei</taxon>
        <taxon>Acidilobales</taxon>
        <taxon>Acidilobaceae</taxon>
        <taxon>Acidilobus</taxon>
    </lineage>
</organism>
<dbReference type="EMBL" id="CP001742">
    <property type="protein sequence ID" value="ADL18670.1"/>
    <property type="molecule type" value="Genomic_DNA"/>
</dbReference>
<dbReference type="InterPro" id="IPR006452">
    <property type="entry name" value="Formate_DH_accessory"/>
</dbReference>
<reference evidence="2 3" key="1">
    <citation type="journal article" date="2010" name="Appl. Environ. Microbiol.">
        <title>The genome sequence of the crenarchaeon Acidilobus saccharovorans supports a new order, Acidilobales, and suggests an important ecological role in terrestrial acidic hot springs.</title>
        <authorList>
            <person name="Mardanov A.V."/>
            <person name="Svetlitchnyi V.A."/>
            <person name="Beletsky A.V."/>
            <person name="Prokofeva M.I."/>
            <person name="Bonch-Osmolovskaya E.A."/>
            <person name="Ravin N.V."/>
            <person name="Skryabin K.G."/>
        </authorList>
    </citation>
    <scope>NUCLEOTIDE SEQUENCE [LARGE SCALE GENOMIC DNA]</scope>
    <source>
        <strain evidence="3">DSM 16705 / JCM 18335 / VKM B-2471 / 345-15</strain>
    </source>
</reference>
<dbReference type="OrthoDB" id="45958at2157"/>
<dbReference type="SUPFAM" id="SSF144020">
    <property type="entry name" value="FdhE-like"/>
    <property type="match status" value="1"/>
</dbReference>
<accession>D9Q032</accession>
<feature type="compositionally biased region" description="Acidic residues" evidence="1">
    <location>
        <begin position="261"/>
        <end position="270"/>
    </location>
</feature>
<dbReference type="eggNOG" id="arCOG05634">
    <property type="taxonomic scope" value="Archaea"/>
</dbReference>
<dbReference type="STRING" id="666510.ASAC_0263"/>
<name>D9Q032_ACIS3</name>
<dbReference type="HOGENOM" id="CLU_1163757_0_0_2"/>
<dbReference type="InterPro" id="IPR024064">
    <property type="entry name" value="FdhE-like_sf"/>
</dbReference>
<dbReference type="AlphaFoldDB" id="D9Q032"/>
<proteinExistence type="predicted"/>
<dbReference type="Gene3D" id="3.90.1670.10">
    <property type="entry name" value="FdhE-like domain"/>
    <property type="match status" value="1"/>
</dbReference>
<feature type="region of interest" description="Disordered" evidence="1">
    <location>
        <begin position="245"/>
        <end position="270"/>
    </location>
</feature>
<gene>
    <name evidence="2" type="ordered locus">ASAC_0263</name>
</gene>
<dbReference type="Proteomes" id="UP000000346">
    <property type="component" value="Chromosome"/>
</dbReference>
<dbReference type="PANTHER" id="PTHR37689">
    <property type="entry name" value="PROTEIN FDHE"/>
    <property type="match status" value="1"/>
</dbReference>
<evidence type="ECO:0000313" key="2">
    <source>
        <dbReference type="EMBL" id="ADL18670.1"/>
    </source>
</evidence>
<evidence type="ECO:0008006" key="4">
    <source>
        <dbReference type="Google" id="ProtNLM"/>
    </source>
</evidence>